<dbReference type="Pfam" id="PF05258">
    <property type="entry name" value="DciA"/>
    <property type="match status" value="1"/>
</dbReference>
<dbReference type="Proteomes" id="UP001501676">
    <property type="component" value="Unassembled WGS sequence"/>
</dbReference>
<comment type="caution">
    <text evidence="2">The sequence shown here is derived from an EMBL/GenBank/DDBJ whole genome shotgun (WGS) entry which is preliminary data.</text>
</comment>
<evidence type="ECO:0000256" key="1">
    <source>
        <dbReference type="SAM" id="MobiDB-lite"/>
    </source>
</evidence>
<dbReference type="InterPro" id="IPR007922">
    <property type="entry name" value="DciA-like"/>
</dbReference>
<gene>
    <name evidence="2" type="ORF">GCM10020369_61110</name>
</gene>
<feature type="compositionally biased region" description="Low complexity" evidence="1">
    <location>
        <begin position="7"/>
        <end position="46"/>
    </location>
</feature>
<feature type="region of interest" description="Disordered" evidence="1">
    <location>
        <begin position="1"/>
        <end position="75"/>
    </location>
</feature>
<dbReference type="PANTHER" id="PTHR36456:SF1">
    <property type="entry name" value="UPF0232 PROTEIN SCO3875"/>
    <property type="match status" value="1"/>
</dbReference>
<sequence>MSDEAADATPAAPGGGTKPLAGAQLARAALDAARAAGRTYTTRPGAPARQPGDGQSPKRRRWSGAGPDPRDPQPLGRLVRRMVAERGWDRATAEARVLGDWPTLVGPEIAAKSRPVGLRDGELTLQAESTAWATQLRLLSGKLLGLLSAEVGPDIVRKIRVHGPSSPSWKRGPLSVRGRGPRDTYG</sequence>
<organism evidence="2 3">
    <name type="scientific">Cryptosporangium minutisporangium</name>
    <dbReference type="NCBI Taxonomy" id="113569"/>
    <lineage>
        <taxon>Bacteria</taxon>
        <taxon>Bacillati</taxon>
        <taxon>Actinomycetota</taxon>
        <taxon>Actinomycetes</taxon>
        <taxon>Cryptosporangiales</taxon>
        <taxon>Cryptosporangiaceae</taxon>
        <taxon>Cryptosporangium</taxon>
    </lineage>
</organism>
<dbReference type="PANTHER" id="PTHR36456">
    <property type="entry name" value="UPF0232 PROTEIN SCO3875"/>
    <property type="match status" value="1"/>
</dbReference>
<keyword evidence="3" id="KW-1185">Reference proteome</keyword>
<evidence type="ECO:0000313" key="3">
    <source>
        <dbReference type="Proteomes" id="UP001501676"/>
    </source>
</evidence>
<protein>
    <submittedName>
        <fullName evidence="2">DciA family protein</fullName>
    </submittedName>
</protein>
<evidence type="ECO:0000313" key="2">
    <source>
        <dbReference type="EMBL" id="GAA3393874.1"/>
    </source>
</evidence>
<name>A0ABP6T5Q4_9ACTN</name>
<proteinExistence type="predicted"/>
<dbReference type="EMBL" id="BAAAYN010000044">
    <property type="protein sequence ID" value="GAA3393874.1"/>
    <property type="molecule type" value="Genomic_DNA"/>
</dbReference>
<reference evidence="3" key="1">
    <citation type="journal article" date="2019" name="Int. J. Syst. Evol. Microbiol.">
        <title>The Global Catalogue of Microorganisms (GCM) 10K type strain sequencing project: providing services to taxonomists for standard genome sequencing and annotation.</title>
        <authorList>
            <consortium name="The Broad Institute Genomics Platform"/>
            <consortium name="The Broad Institute Genome Sequencing Center for Infectious Disease"/>
            <person name="Wu L."/>
            <person name="Ma J."/>
        </authorList>
    </citation>
    <scope>NUCLEOTIDE SEQUENCE [LARGE SCALE GENOMIC DNA]</scope>
    <source>
        <strain evidence="3">JCM 9458</strain>
    </source>
</reference>
<accession>A0ABP6T5Q4</accession>
<feature type="region of interest" description="Disordered" evidence="1">
    <location>
        <begin position="160"/>
        <end position="186"/>
    </location>
</feature>